<gene>
    <name evidence="2" type="ORF">F1559_003416</name>
</gene>
<dbReference type="EMBL" id="VWRR01000018">
    <property type="protein sequence ID" value="KAF6000775.1"/>
    <property type="molecule type" value="Genomic_DNA"/>
</dbReference>
<comment type="caution">
    <text evidence="2">The sequence shown here is derived from an EMBL/GenBank/DDBJ whole genome shotgun (WGS) entry which is preliminary data.</text>
</comment>
<dbReference type="InterPro" id="IPR006342">
    <property type="entry name" value="FkbM_mtfrase"/>
</dbReference>
<proteinExistence type="predicted"/>
<reference evidence="2 3" key="1">
    <citation type="journal article" date="2020" name="J. Phycol.">
        <title>Comparative genome analysis reveals Cyanidiococcus gen. nov., a new extremophilic red algal genus sister to Cyanidioschyzon (Cyanidioschyzonaceae, Rhodophyta).</title>
        <authorList>
            <person name="Liu S.-L."/>
            <person name="Chiang Y.-R."/>
            <person name="Yoon H.S."/>
            <person name="Fu H.-Y."/>
        </authorList>
    </citation>
    <scope>NUCLEOTIDE SEQUENCE [LARGE SCALE GENOMIC DNA]</scope>
    <source>
        <strain evidence="2 3">THAL066</strain>
    </source>
</reference>
<keyword evidence="3" id="KW-1185">Reference proteome</keyword>
<dbReference type="InterPro" id="IPR029063">
    <property type="entry name" value="SAM-dependent_MTases_sf"/>
</dbReference>
<dbReference type="InterPro" id="IPR052514">
    <property type="entry name" value="SAM-dependent_MTase"/>
</dbReference>
<organism evidence="2 3">
    <name type="scientific">Cyanidiococcus yangmingshanensis</name>
    <dbReference type="NCBI Taxonomy" id="2690220"/>
    <lineage>
        <taxon>Eukaryota</taxon>
        <taxon>Rhodophyta</taxon>
        <taxon>Bangiophyceae</taxon>
        <taxon>Cyanidiales</taxon>
        <taxon>Cyanidiaceae</taxon>
        <taxon>Cyanidiococcus</taxon>
    </lineage>
</organism>
<dbReference type="OrthoDB" id="5835829at2759"/>
<dbReference type="PANTHER" id="PTHR34203:SF15">
    <property type="entry name" value="SLL1173 PROTEIN"/>
    <property type="match status" value="1"/>
</dbReference>
<evidence type="ECO:0000313" key="3">
    <source>
        <dbReference type="Proteomes" id="UP000530660"/>
    </source>
</evidence>
<dbReference type="PANTHER" id="PTHR34203">
    <property type="entry name" value="METHYLTRANSFERASE, FKBM FAMILY PROTEIN"/>
    <property type="match status" value="1"/>
</dbReference>
<dbReference type="Gene3D" id="3.40.50.150">
    <property type="entry name" value="Vaccinia Virus protein VP39"/>
    <property type="match status" value="1"/>
</dbReference>
<sequence>MRVLSNIMVYYRKNRSLWHRNVLFVVGVLFLFLVLVGHGGTQSSAASSNSAYKRIWSGIREDMVSGSEERVLTHLFSLPTERWSPLRIGRYVPENDTGLASDERPRPYAFLCVTPDLVCDHMMLTGGFWDREFVHDIFSLARRLSPPGRGYGKIVMDVGMNYGSFSLFAAALGYRVHAFEMQPDVAATVTMSARLNGDLAQRLRIHQFAIDDKPGAPVNYVRYEGNIGMAHVVSPDDHGDGVQKVAVKTIRLDSLLDRWQRETGESIPGVFFMKIDVEGHDMKALRSLGQKWLQRVDHLVMEVNDAVPAYREAPTYLAERGFMCQVVGDGEAAHVHRFTTNPSLKLPSYGTLWCARAPVVRRLQRAQRDLAERTAETA</sequence>
<name>A0A7J7ICF2_9RHOD</name>
<dbReference type="AlphaFoldDB" id="A0A7J7ICF2"/>
<dbReference type="SUPFAM" id="SSF53335">
    <property type="entry name" value="S-adenosyl-L-methionine-dependent methyltransferases"/>
    <property type="match status" value="1"/>
</dbReference>
<dbReference type="Proteomes" id="UP000530660">
    <property type="component" value="Unassembled WGS sequence"/>
</dbReference>
<evidence type="ECO:0000259" key="1">
    <source>
        <dbReference type="Pfam" id="PF05050"/>
    </source>
</evidence>
<protein>
    <recommendedName>
        <fullName evidence="1">Methyltransferase FkbM domain-containing protein</fullName>
    </recommendedName>
</protein>
<evidence type="ECO:0000313" key="2">
    <source>
        <dbReference type="EMBL" id="KAF6000775.1"/>
    </source>
</evidence>
<accession>A0A7J7ICF2</accession>
<dbReference type="Pfam" id="PF05050">
    <property type="entry name" value="Methyltransf_21"/>
    <property type="match status" value="1"/>
</dbReference>
<feature type="domain" description="Methyltransferase FkbM" evidence="1">
    <location>
        <begin position="157"/>
        <end position="322"/>
    </location>
</feature>
<dbReference type="NCBIfam" id="TIGR01444">
    <property type="entry name" value="fkbM_fam"/>
    <property type="match status" value="1"/>
</dbReference>